<protein>
    <submittedName>
        <fullName evidence="1">Uncharacterized protein</fullName>
    </submittedName>
</protein>
<organism evidence="1 2">
    <name type="scientific">Bacillus thuringiensis</name>
    <dbReference type="NCBI Taxonomy" id="1428"/>
    <lineage>
        <taxon>Bacteria</taxon>
        <taxon>Bacillati</taxon>
        <taxon>Bacillota</taxon>
        <taxon>Bacilli</taxon>
        <taxon>Bacillales</taxon>
        <taxon>Bacillaceae</taxon>
        <taxon>Bacillus</taxon>
        <taxon>Bacillus cereus group</taxon>
    </lineage>
</organism>
<accession>A0A9X7AXW7</accession>
<dbReference type="AlphaFoldDB" id="A0A9X7AXW7"/>
<reference evidence="1 2" key="1">
    <citation type="submission" date="2017-09" db="EMBL/GenBank/DDBJ databases">
        <title>Large-scale bioinformatics analysis of Bacillus genomes uncovers conserved roles of natural products in bacterial physiology.</title>
        <authorList>
            <consortium name="Agbiome Team Llc"/>
            <person name="Bleich R.M."/>
            <person name="Grubbs K.J."/>
            <person name="Santa Maria K.C."/>
            <person name="Allen S.E."/>
            <person name="Farag S."/>
            <person name="Shank E.A."/>
            <person name="Bowers A."/>
        </authorList>
    </citation>
    <scope>NUCLEOTIDE SEQUENCE [LARGE SCALE GENOMIC DNA]</scope>
    <source>
        <strain evidence="1 2">AFS064137</strain>
    </source>
</reference>
<dbReference type="Proteomes" id="UP000225910">
    <property type="component" value="Unassembled WGS sequence"/>
</dbReference>
<evidence type="ECO:0000313" key="1">
    <source>
        <dbReference type="EMBL" id="PFT87574.1"/>
    </source>
</evidence>
<proteinExistence type="predicted"/>
<comment type="caution">
    <text evidence="1">The sequence shown here is derived from an EMBL/GenBank/DDBJ whole genome shotgun (WGS) entry which is preliminary data.</text>
</comment>
<evidence type="ECO:0000313" key="2">
    <source>
        <dbReference type="Proteomes" id="UP000225910"/>
    </source>
</evidence>
<sequence>MSLLLTAVTTPANTQVIADNAATGLIPTPAVFTTPSPPLIDGNNAYIWSPNNESGQIVTFQTDFPISGLPINVAVSLIAFYSFAANETANVSASLQVLDASESIVTDTPLFIGLNGGNPDNVTNASGDALLQTGLSQGETARIRVTATVTAPVTLPYEPANTGRYLGEIIVRAIFVGLG</sequence>
<name>A0A9X7AXW7_BACTU</name>
<dbReference type="RefSeq" id="WP_098679366.1">
    <property type="nucleotide sequence ID" value="NZ_NVCU01000182.1"/>
</dbReference>
<gene>
    <name evidence="1" type="ORF">COK81_20050</name>
</gene>
<dbReference type="EMBL" id="NVCU01000182">
    <property type="protein sequence ID" value="PFT87574.1"/>
    <property type="molecule type" value="Genomic_DNA"/>
</dbReference>